<comment type="caution">
    <text evidence="2">The sequence shown here is derived from an EMBL/GenBank/DDBJ whole genome shotgun (WGS) entry which is preliminary data.</text>
</comment>
<keyword evidence="3" id="KW-1185">Reference proteome</keyword>
<name>S3MUK3_9GAMM</name>
<protein>
    <submittedName>
        <fullName evidence="2">Uncharacterized protein</fullName>
    </submittedName>
</protein>
<keyword evidence="1" id="KW-1133">Transmembrane helix</keyword>
<proteinExistence type="predicted"/>
<dbReference type="HOGENOM" id="CLU_159750_0_0_6"/>
<organism evidence="2 3">
    <name type="scientific">Acinetobacter rudis CIP 110305</name>
    <dbReference type="NCBI Taxonomy" id="421052"/>
    <lineage>
        <taxon>Bacteria</taxon>
        <taxon>Pseudomonadati</taxon>
        <taxon>Pseudomonadota</taxon>
        <taxon>Gammaproteobacteria</taxon>
        <taxon>Moraxellales</taxon>
        <taxon>Moraxellaceae</taxon>
        <taxon>Acinetobacter</taxon>
    </lineage>
</organism>
<dbReference type="Proteomes" id="UP000014568">
    <property type="component" value="Unassembled WGS sequence"/>
</dbReference>
<gene>
    <name evidence="2" type="ORF">F945_03252</name>
</gene>
<feature type="transmembrane region" description="Helical" evidence="1">
    <location>
        <begin position="68"/>
        <end position="86"/>
    </location>
</feature>
<dbReference type="EMBL" id="ATGI01000038">
    <property type="protein sequence ID" value="EPF70233.1"/>
    <property type="molecule type" value="Genomic_DNA"/>
</dbReference>
<dbReference type="PATRIC" id="fig|421052.3.peg.3187"/>
<dbReference type="AlphaFoldDB" id="S3MUK3"/>
<evidence type="ECO:0000256" key="1">
    <source>
        <dbReference type="SAM" id="Phobius"/>
    </source>
</evidence>
<reference evidence="2 3" key="1">
    <citation type="submission" date="2013-06" db="EMBL/GenBank/DDBJ databases">
        <title>The Genome Sequence of Acinetobacter rudis CIP 110305.</title>
        <authorList>
            <consortium name="The Broad Institute Genome Sequencing Platform"/>
            <consortium name="The Broad Institute Genome Sequencing Center for Infectious Disease"/>
            <person name="Cerqueira G."/>
            <person name="Feldgarden M."/>
            <person name="Courvalin P."/>
            <person name="Perichon B."/>
            <person name="Grillot-Courvalin C."/>
            <person name="Clermont D."/>
            <person name="Rocha E."/>
            <person name="Yoon E.-J."/>
            <person name="Nemec A."/>
            <person name="Young S.K."/>
            <person name="Zeng Q."/>
            <person name="Gargeya S."/>
            <person name="Fitzgerald M."/>
            <person name="Abouelleil A."/>
            <person name="Alvarado L."/>
            <person name="Berlin A.M."/>
            <person name="Chapman S.B."/>
            <person name="Dewar J."/>
            <person name="Goldberg J."/>
            <person name="Griggs A."/>
            <person name="Gujja S."/>
            <person name="Hansen M."/>
            <person name="Howarth C."/>
            <person name="Imamovic A."/>
            <person name="Larimer J."/>
            <person name="McCowan C."/>
            <person name="Murphy C."/>
            <person name="Pearson M."/>
            <person name="Priest M."/>
            <person name="Roberts A."/>
            <person name="Saif S."/>
            <person name="Shea T."/>
            <person name="Sykes S."/>
            <person name="Wortman J."/>
            <person name="Nusbaum C."/>
            <person name="Birren B."/>
        </authorList>
    </citation>
    <scope>NUCLEOTIDE SEQUENCE [LARGE SCALE GENOMIC DNA]</scope>
    <source>
        <strain evidence="2 3">CIP 110305</strain>
    </source>
</reference>
<keyword evidence="1" id="KW-0812">Transmembrane</keyword>
<evidence type="ECO:0000313" key="2">
    <source>
        <dbReference type="EMBL" id="EPF70233.1"/>
    </source>
</evidence>
<keyword evidence="1" id="KW-0472">Membrane</keyword>
<feature type="transmembrane region" description="Helical" evidence="1">
    <location>
        <begin position="98"/>
        <end position="126"/>
    </location>
</feature>
<accession>S3MUK3</accession>
<dbReference type="RefSeq" id="WP_016657619.1">
    <property type="nucleotide sequence ID" value="NZ_KE340355.1"/>
</dbReference>
<evidence type="ECO:0000313" key="3">
    <source>
        <dbReference type="Proteomes" id="UP000014568"/>
    </source>
</evidence>
<sequence>MNMRRKIIITACLLVLRPGFAYGYTGELPFIHSLLTWLMWGLFAGLYFLPSIYYVLRYRRCSLSINSLLIPHLAFISLFLMGIYHYELGLSPLLLKMMNYISVTVVFIVFCGLALLLWAYPAFYAYNREVKLQQT</sequence>
<feature type="transmembrane region" description="Helical" evidence="1">
    <location>
        <begin position="37"/>
        <end position="56"/>
    </location>
</feature>